<sequence length="75" mass="8746">MFSTDEIDRMMQELDQRLPVWATMLDETAFMALLDEALCYIALGADPRARAHCLRRTGKLHLRSGQAEWCRRFLC</sequence>
<dbReference type="RefSeq" id="WP_065198594.1">
    <property type="nucleotide sequence ID" value="NZ_LYVJ01000004.1"/>
</dbReference>
<gene>
    <name evidence="1" type="ORF">A9K58_06585</name>
</gene>
<dbReference type="EMBL" id="LYVJ01000004">
    <property type="protein sequence ID" value="OBU68474.1"/>
    <property type="molecule type" value="Genomic_DNA"/>
</dbReference>
<name>A0A1A6Y0V5_STEMA</name>
<reference evidence="1 2" key="1">
    <citation type="submission" date="2016-05" db="EMBL/GenBank/DDBJ databases">
        <title>Draft Genome Sequences of Stenotrophomonas maltophilia Strains Sm32COP, Sm41DVV, Sm46PAILV, SmF3, SmF22, SmSOFb1 and SmCVFa1, Isolated from Different Manures, in France.</title>
        <authorList>
            <person name="Nazaret S."/>
            <person name="Bodilis J."/>
        </authorList>
    </citation>
    <scope>NUCLEOTIDE SEQUENCE [LARGE SCALE GENOMIC DNA]</scope>
    <source>
        <strain evidence="1 2">Sm46PAILV</strain>
    </source>
</reference>
<comment type="caution">
    <text evidence="1">The sequence shown here is derived from an EMBL/GenBank/DDBJ whole genome shotgun (WGS) entry which is preliminary data.</text>
</comment>
<evidence type="ECO:0000313" key="1">
    <source>
        <dbReference type="EMBL" id="OBU68474.1"/>
    </source>
</evidence>
<proteinExistence type="predicted"/>
<protein>
    <submittedName>
        <fullName evidence="1">Uncharacterized protein</fullName>
    </submittedName>
</protein>
<accession>A0A1A6Y0V5</accession>
<evidence type="ECO:0000313" key="2">
    <source>
        <dbReference type="Proteomes" id="UP000092256"/>
    </source>
</evidence>
<dbReference type="Proteomes" id="UP000092256">
    <property type="component" value="Unassembled WGS sequence"/>
</dbReference>
<dbReference type="OrthoDB" id="6042231at2"/>
<dbReference type="AlphaFoldDB" id="A0A1A6Y0V5"/>
<organism evidence="1 2">
    <name type="scientific">Stenotrophomonas maltophilia</name>
    <name type="common">Pseudomonas maltophilia</name>
    <name type="synonym">Xanthomonas maltophilia</name>
    <dbReference type="NCBI Taxonomy" id="40324"/>
    <lineage>
        <taxon>Bacteria</taxon>
        <taxon>Pseudomonadati</taxon>
        <taxon>Pseudomonadota</taxon>
        <taxon>Gammaproteobacteria</taxon>
        <taxon>Lysobacterales</taxon>
        <taxon>Lysobacteraceae</taxon>
        <taxon>Stenotrophomonas</taxon>
        <taxon>Stenotrophomonas maltophilia group</taxon>
    </lineage>
</organism>